<dbReference type="EMBL" id="LABZ01000180">
    <property type="protein sequence ID" value="KMO34447.1"/>
    <property type="molecule type" value="Genomic_DNA"/>
</dbReference>
<name>A0A0J6SLD2_9HYPH</name>
<keyword evidence="1 2" id="KW-0238">DNA-binding</keyword>
<dbReference type="InterPro" id="IPR001647">
    <property type="entry name" value="HTH_TetR"/>
</dbReference>
<dbReference type="InterPro" id="IPR009057">
    <property type="entry name" value="Homeodomain-like_sf"/>
</dbReference>
<dbReference type="Proteomes" id="UP000036449">
    <property type="component" value="Unassembled WGS sequence"/>
</dbReference>
<dbReference type="InterPro" id="IPR050109">
    <property type="entry name" value="HTH-type_TetR-like_transc_reg"/>
</dbReference>
<dbReference type="Gene3D" id="1.10.357.10">
    <property type="entry name" value="Tetracycline Repressor, domain 2"/>
    <property type="match status" value="1"/>
</dbReference>
<gene>
    <name evidence="5" type="ORF">VQ03_23380</name>
</gene>
<dbReference type="SUPFAM" id="SSF46689">
    <property type="entry name" value="Homeodomain-like"/>
    <property type="match status" value="1"/>
</dbReference>
<organism evidence="5 6">
    <name type="scientific">Methylobacterium tarhaniae</name>
    <dbReference type="NCBI Taxonomy" id="1187852"/>
    <lineage>
        <taxon>Bacteria</taxon>
        <taxon>Pseudomonadati</taxon>
        <taxon>Pseudomonadota</taxon>
        <taxon>Alphaproteobacteria</taxon>
        <taxon>Hyphomicrobiales</taxon>
        <taxon>Methylobacteriaceae</taxon>
        <taxon>Methylobacterium</taxon>
    </lineage>
</organism>
<feature type="domain" description="HTH tetR-type" evidence="4">
    <location>
        <begin position="19"/>
        <end position="63"/>
    </location>
</feature>
<protein>
    <submittedName>
        <fullName evidence="5">TetR family transcriptional regulator</fullName>
    </submittedName>
</protein>
<keyword evidence="6" id="KW-1185">Reference proteome</keyword>
<dbReference type="PANTHER" id="PTHR30055">
    <property type="entry name" value="HTH-TYPE TRANSCRIPTIONAL REGULATOR RUTR"/>
    <property type="match status" value="1"/>
</dbReference>
<proteinExistence type="predicted"/>
<evidence type="ECO:0000259" key="4">
    <source>
        <dbReference type="PROSITE" id="PS50977"/>
    </source>
</evidence>
<sequence length="63" mass="7010">MPPQTNPAQASPARLDSTEERRTRILDAAEACFVRDGFHRATMHDVAAEASMSPGNLYRYFPS</sequence>
<comment type="caution">
    <text evidence="5">The sequence shown here is derived from an EMBL/GenBank/DDBJ whole genome shotgun (WGS) entry which is preliminary data.</text>
</comment>
<feature type="DNA-binding region" description="H-T-H motif" evidence="2">
    <location>
        <begin position="42"/>
        <end position="61"/>
    </location>
</feature>
<accession>A0A0J6SLD2</accession>
<reference evidence="5 6" key="1">
    <citation type="submission" date="2015-03" db="EMBL/GenBank/DDBJ databases">
        <title>Genome sequencing of Methylobacterium tarhaniae DSM 25844.</title>
        <authorList>
            <person name="Chaudhry V."/>
            <person name="Patil P.B."/>
        </authorList>
    </citation>
    <scope>NUCLEOTIDE SEQUENCE [LARGE SCALE GENOMIC DNA]</scope>
    <source>
        <strain evidence="5 6">DSM 25844</strain>
    </source>
</reference>
<dbReference type="AlphaFoldDB" id="A0A0J6SLD2"/>
<evidence type="ECO:0000256" key="2">
    <source>
        <dbReference type="PROSITE-ProRule" id="PRU00335"/>
    </source>
</evidence>
<dbReference type="PROSITE" id="PS50977">
    <property type="entry name" value="HTH_TETR_2"/>
    <property type="match status" value="1"/>
</dbReference>
<evidence type="ECO:0000256" key="1">
    <source>
        <dbReference type="ARBA" id="ARBA00023125"/>
    </source>
</evidence>
<evidence type="ECO:0000313" key="5">
    <source>
        <dbReference type="EMBL" id="KMO34447.1"/>
    </source>
</evidence>
<dbReference type="GO" id="GO:0003700">
    <property type="term" value="F:DNA-binding transcription factor activity"/>
    <property type="evidence" value="ECO:0007669"/>
    <property type="project" value="TreeGrafter"/>
</dbReference>
<evidence type="ECO:0000313" key="6">
    <source>
        <dbReference type="Proteomes" id="UP000036449"/>
    </source>
</evidence>
<dbReference type="PANTHER" id="PTHR30055:SF226">
    <property type="entry name" value="HTH-TYPE TRANSCRIPTIONAL REGULATOR PKSA"/>
    <property type="match status" value="1"/>
</dbReference>
<dbReference type="PRINTS" id="PR00455">
    <property type="entry name" value="HTHTETR"/>
</dbReference>
<feature type="non-terminal residue" evidence="5">
    <location>
        <position position="63"/>
    </location>
</feature>
<evidence type="ECO:0000256" key="3">
    <source>
        <dbReference type="SAM" id="MobiDB-lite"/>
    </source>
</evidence>
<dbReference type="RefSeq" id="WP_048453294.1">
    <property type="nucleotide sequence ID" value="NZ_LABZ01000180.1"/>
</dbReference>
<dbReference type="Pfam" id="PF00440">
    <property type="entry name" value="TetR_N"/>
    <property type="match status" value="1"/>
</dbReference>
<feature type="region of interest" description="Disordered" evidence="3">
    <location>
        <begin position="1"/>
        <end position="20"/>
    </location>
</feature>
<dbReference type="GO" id="GO:0000976">
    <property type="term" value="F:transcription cis-regulatory region binding"/>
    <property type="evidence" value="ECO:0007669"/>
    <property type="project" value="TreeGrafter"/>
</dbReference>